<dbReference type="InterPro" id="IPR013783">
    <property type="entry name" value="Ig-like_fold"/>
</dbReference>
<feature type="transmembrane region" description="Helical" evidence="2">
    <location>
        <begin position="248"/>
        <end position="271"/>
    </location>
</feature>
<evidence type="ECO:0000256" key="1">
    <source>
        <dbReference type="SAM" id="MobiDB-lite"/>
    </source>
</evidence>
<feature type="compositionally biased region" description="Polar residues" evidence="1">
    <location>
        <begin position="342"/>
        <end position="351"/>
    </location>
</feature>
<reference evidence="5" key="2">
    <citation type="submission" date="2025-09" db="UniProtKB">
        <authorList>
            <consortium name="Ensembl"/>
        </authorList>
    </citation>
    <scope>IDENTIFICATION</scope>
</reference>
<dbReference type="SUPFAM" id="SSF49265">
    <property type="entry name" value="Fibronectin type III"/>
    <property type="match status" value="1"/>
</dbReference>
<feature type="chain" id="PRO_5045939500" description="Fibronectin type-III domain-containing protein" evidence="3">
    <location>
        <begin position="26"/>
        <end position="412"/>
    </location>
</feature>
<dbReference type="OMA" id="CKVEAWT"/>
<reference evidence="5" key="1">
    <citation type="submission" date="2025-08" db="UniProtKB">
        <authorList>
            <consortium name="Ensembl"/>
        </authorList>
    </citation>
    <scope>IDENTIFICATION</scope>
</reference>
<keyword evidence="2" id="KW-0472">Membrane</keyword>
<dbReference type="Ensembl" id="ENSGMOT00000034362.1">
    <property type="protein sequence ID" value="ENSGMOP00000030739.1"/>
    <property type="gene ID" value="ENSGMOG00000022728.1"/>
</dbReference>
<dbReference type="Gene3D" id="2.60.40.10">
    <property type="entry name" value="Immunoglobulins"/>
    <property type="match status" value="1"/>
</dbReference>
<keyword evidence="2" id="KW-0812">Transmembrane</keyword>
<dbReference type="Pfam" id="PF01108">
    <property type="entry name" value="Tissue_fac"/>
    <property type="match status" value="1"/>
</dbReference>
<evidence type="ECO:0000313" key="6">
    <source>
        <dbReference type="Proteomes" id="UP000694546"/>
    </source>
</evidence>
<dbReference type="InterPro" id="IPR036116">
    <property type="entry name" value="FN3_sf"/>
</dbReference>
<feature type="compositionally biased region" description="Acidic residues" evidence="1">
    <location>
        <begin position="367"/>
        <end position="384"/>
    </location>
</feature>
<dbReference type="AlphaFoldDB" id="A0A8C5FEI0"/>
<dbReference type="Proteomes" id="UP000694546">
    <property type="component" value="Chromosome 3"/>
</dbReference>
<dbReference type="InterPro" id="IPR050650">
    <property type="entry name" value="Type-II_Cytokine-TF_Rcpt"/>
</dbReference>
<evidence type="ECO:0000259" key="4">
    <source>
        <dbReference type="Pfam" id="PF01108"/>
    </source>
</evidence>
<dbReference type="GO" id="GO:0004896">
    <property type="term" value="F:cytokine receptor activity"/>
    <property type="evidence" value="ECO:0007669"/>
    <property type="project" value="TreeGrafter"/>
</dbReference>
<dbReference type="InterPro" id="IPR003961">
    <property type="entry name" value="FN3_dom"/>
</dbReference>
<feature type="domain" description="Fibronectin type-III" evidence="4">
    <location>
        <begin position="13"/>
        <end position="114"/>
    </location>
</feature>
<feature type="signal peptide" evidence="3">
    <location>
        <begin position="1"/>
        <end position="25"/>
    </location>
</feature>
<organism evidence="5 6">
    <name type="scientific">Gadus morhua</name>
    <name type="common">Atlantic cod</name>
    <dbReference type="NCBI Taxonomy" id="8049"/>
    <lineage>
        <taxon>Eukaryota</taxon>
        <taxon>Metazoa</taxon>
        <taxon>Chordata</taxon>
        <taxon>Craniata</taxon>
        <taxon>Vertebrata</taxon>
        <taxon>Euteleostomi</taxon>
        <taxon>Actinopterygii</taxon>
        <taxon>Neopterygii</taxon>
        <taxon>Teleostei</taxon>
        <taxon>Neoteleostei</taxon>
        <taxon>Acanthomorphata</taxon>
        <taxon>Zeiogadaria</taxon>
        <taxon>Gadariae</taxon>
        <taxon>Gadiformes</taxon>
        <taxon>Gadoidei</taxon>
        <taxon>Gadidae</taxon>
        <taxon>Gadus</taxon>
    </lineage>
</organism>
<feature type="compositionally biased region" description="Basic and acidic residues" evidence="1">
    <location>
        <begin position="385"/>
        <end position="412"/>
    </location>
</feature>
<keyword evidence="2" id="KW-1133">Transmembrane helix</keyword>
<proteinExistence type="predicted"/>
<sequence length="412" mass="46597">MKLRTMCSVISWVFWLVICVQYASSNVPAPVNVSVACENFQTVVSWNYSQQVPEPLFRVYIISQTIDSKGLTTVNKTTRDLQYNLTGEVWRNFMSARNLYKVEVSAVSGGQESDRTMSPKLFTFNAIHESVFRKLCTLDLPQVEVLVNGQVATVTFPNPMRIHPELKWAAGLETDPLCLTFDVTENNVTQRGKCLVQNEMCKLDFTLPSKKEKHCLSLNAWLKNDIHKMRFNHKDPTCGRQESVEEPYLLFLALLLALFILVVCSVGFMVWKSKAWFLKSQSLPPTLDPNSWSNLQQNIMDPESERAGFLRANGQSSPSVVITQRPLDPAHGLTEANDQETLSVDLSSESPGDSCPGALYSARFDGSEDDPEEEDPEQEEDEVEREPVLEYDRPHFPSLDMGDRDMVHTYGL</sequence>
<feature type="region of interest" description="Disordered" evidence="1">
    <location>
        <begin position="342"/>
        <end position="412"/>
    </location>
</feature>
<evidence type="ECO:0000256" key="2">
    <source>
        <dbReference type="SAM" id="Phobius"/>
    </source>
</evidence>
<name>A0A8C5FEI0_GADMO</name>
<dbReference type="PANTHER" id="PTHR20859">
    <property type="entry name" value="INTERFERON/INTERLEUKIN RECEPTOR"/>
    <property type="match status" value="1"/>
</dbReference>
<dbReference type="GeneTree" id="ENSGT00990000204616"/>
<dbReference type="PANTHER" id="PTHR20859:SF87">
    <property type="entry name" value="CYTOKINE RECEPTOR FAMILY MEMBER B13-RELATED"/>
    <property type="match status" value="1"/>
</dbReference>
<keyword evidence="6" id="KW-1185">Reference proteome</keyword>
<keyword evidence="3" id="KW-0732">Signal</keyword>
<accession>A0A8C5FEI0</accession>
<evidence type="ECO:0000256" key="3">
    <source>
        <dbReference type="SAM" id="SignalP"/>
    </source>
</evidence>
<evidence type="ECO:0000313" key="5">
    <source>
        <dbReference type="Ensembl" id="ENSGMOP00000030739.1"/>
    </source>
</evidence>
<dbReference type="GO" id="GO:0005886">
    <property type="term" value="C:plasma membrane"/>
    <property type="evidence" value="ECO:0007669"/>
    <property type="project" value="TreeGrafter"/>
</dbReference>
<protein>
    <recommendedName>
        <fullName evidence="4">Fibronectin type-III domain-containing protein</fullName>
    </recommendedName>
</protein>